<dbReference type="CDD" id="cd11648">
    <property type="entry name" value="RsmI"/>
    <property type="match status" value="1"/>
</dbReference>
<dbReference type="OrthoDB" id="9809084at2"/>
<dbReference type="PROSITE" id="PS01296">
    <property type="entry name" value="RSMI"/>
    <property type="match status" value="1"/>
</dbReference>
<evidence type="ECO:0000259" key="8">
    <source>
        <dbReference type="Pfam" id="PF23016"/>
    </source>
</evidence>
<dbReference type="NCBIfam" id="TIGR00096">
    <property type="entry name" value="16S rRNA (cytidine(1402)-2'-O)-methyltransferase"/>
    <property type="match status" value="1"/>
</dbReference>
<proteinExistence type="inferred from homology"/>
<dbReference type="GO" id="GO:0005737">
    <property type="term" value="C:cytoplasm"/>
    <property type="evidence" value="ECO:0007669"/>
    <property type="project" value="UniProtKB-SubCell"/>
</dbReference>
<dbReference type="GO" id="GO:0070677">
    <property type="term" value="F:rRNA (cytosine-2'-O-)-methyltransferase activity"/>
    <property type="evidence" value="ECO:0007669"/>
    <property type="project" value="UniProtKB-UniRule"/>
</dbReference>
<dbReference type="EC" id="2.1.1.198" evidence="6"/>
<protein>
    <recommendedName>
        <fullName evidence="6">Ribosomal RNA small subunit methyltransferase I</fullName>
        <ecNumber evidence="6">2.1.1.198</ecNumber>
    </recommendedName>
    <alternativeName>
        <fullName evidence="6">16S rRNA 2'-O-ribose C1402 methyltransferase</fullName>
    </alternativeName>
    <alternativeName>
        <fullName evidence="6">rRNA (cytidine-2'-O-)-methyltransferase RsmI</fullName>
    </alternativeName>
</protein>
<evidence type="ECO:0000256" key="2">
    <source>
        <dbReference type="ARBA" id="ARBA00022552"/>
    </source>
</evidence>
<dbReference type="Gene3D" id="3.30.950.10">
    <property type="entry name" value="Methyltransferase, Cobalt-precorrin-4 Transmethylase, Domain 2"/>
    <property type="match status" value="1"/>
</dbReference>
<dbReference type="InterPro" id="IPR018063">
    <property type="entry name" value="SAM_MeTrfase_RsmI_CS"/>
</dbReference>
<dbReference type="PIRSF" id="PIRSF005917">
    <property type="entry name" value="MTase_YraL"/>
    <property type="match status" value="1"/>
</dbReference>
<dbReference type="RefSeq" id="WP_160728006.1">
    <property type="nucleotide sequence ID" value="NZ_WTYC01000004.1"/>
</dbReference>
<dbReference type="FunFam" id="3.30.950.10:FF:000002">
    <property type="entry name" value="Ribosomal RNA small subunit methyltransferase I"/>
    <property type="match status" value="1"/>
</dbReference>
<dbReference type="InterPro" id="IPR053910">
    <property type="entry name" value="RsmI_HTH"/>
</dbReference>
<accession>A0A844XU00</accession>
<comment type="catalytic activity">
    <reaction evidence="6">
        <text>cytidine(1402) in 16S rRNA + S-adenosyl-L-methionine = 2'-O-methylcytidine(1402) in 16S rRNA + S-adenosyl-L-homocysteine + H(+)</text>
        <dbReference type="Rhea" id="RHEA:42924"/>
        <dbReference type="Rhea" id="RHEA-COMP:10285"/>
        <dbReference type="Rhea" id="RHEA-COMP:10286"/>
        <dbReference type="ChEBI" id="CHEBI:15378"/>
        <dbReference type="ChEBI" id="CHEBI:57856"/>
        <dbReference type="ChEBI" id="CHEBI:59789"/>
        <dbReference type="ChEBI" id="CHEBI:74495"/>
        <dbReference type="ChEBI" id="CHEBI:82748"/>
        <dbReference type="EC" id="2.1.1.198"/>
    </reaction>
</comment>
<keyword evidence="1 6" id="KW-0963">Cytoplasm</keyword>
<organism evidence="9 10">
    <name type="scientific">Qipengyuania vulgaris</name>
    <dbReference type="NCBI Taxonomy" id="291985"/>
    <lineage>
        <taxon>Bacteria</taxon>
        <taxon>Pseudomonadati</taxon>
        <taxon>Pseudomonadota</taxon>
        <taxon>Alphaproteobacteria</taxon>
        <taxon>Sphingomonadales</taxon>
        <taxon>Erythrobacteraceae</taxon>
        <taxon>Qipengyuania</taxon>
    </lineage>
</organism>
<evidence type="ECO:0000259" key="7">
    <source>
        <dbReference type="Pfam" id="PF00590"/>
    </source>
</evidence>
<keyword evidence="2 6" id="KW-0698">rRNA processing</keyword>
<dbReference type="InterPro" id="IPR014777">
    <property type="entry name" value="4pyrrole_Mease_sub1"/>
</dbReference>
<dbReference type="Gene3D" id="3.40.1010.10">
    <property type="entry name" value="Cobalt-precorrin-4 Transmethylase, Domain 1"/>
    <property type="match status" value="1"/>
</dbReference>
<dbReference type="HAMAP" id="MF_01877">
    <property type="entry name" value="16SrRNA_methyltr_I"/>
    <property type="match status" value="1"/>
</dbReference>
<keyword evidence="10" id="KW-1185">Reference proteome</keyword>
<name>A0A844XU00_9SPHN</name>
<keyword evidence="5 6" id="KW-0949">S-adenosyl-L-methionine</keyword>
<feature type="domain" description="Tetrapyrrole methylase" evidence="7">
    <location>
        <begin position="16"/>
        <end position="208"/>
    </location>
</feature>
<dbReference type="InterPro" id="IPR035996">
    <property type="entry name" value="4pyrrol_Methylase_sf"/>
</dbReference>
<dbReference type="InterPro" id="IPR000878">
    <property type="entry name" value="4pyrrol_Mease"/>
</dbReference>
<comment type="subcellular location">
    <subcellularLocation>
        <location evidence="6">Cytoplasm</location>
    </subcellularLocation>
</comment>
<dbReference type="InterPro" id="IPR014776">
    <property type="entry name" value="4pyrrole_Mease_sub2"/>
</dbReference>
<evidence type="ECO:0000256" key="5">
    <source>
        <dbReference type="ARBA" id="ARBA00022691"/>
    </source>
</evidence>
<keyword evidence="3 6" id="KW-0489">Methyltransferase</keyword>
<evidence type="ECO:0000256" key="4">
    <source>
        <dbReference type="ARBA" id="ARBA00022679"/>
    </source>
</evidence>
<evidence type="ECO:0000256" key="3">
    <source>
        <dbReference type="ARBA" id="ARBA00022603"/>
    </source>
</evidence>
<dbReference type="PANTHER" id="PTHR46111">
    <property type="entry name" value="RIBOSOMAL RNA SMALL SUBUNIT METHYLTRANSFERASE I"/>
    <property type="match status" value="1"/>
</dbReference>
<sequence>MSDAAQPLNDRLTPGLYLVATPIGNLGDITMRAVDILSRCDAVACEDTRVTGKLLKHLGISKPLWRYDDHSEHRDRSRLIESIRTRAVALVSDAGTPMISDPGYRLVNDCRAEGIPVTSLPGACAAVVGLTLSGLPNDRFLFAGFLPVKDKARRETLTELSATNATLVFYETGPRLLKSLKALGEVLPEREIAVAREITKLHEECRRGLSDGLMAYYDANPPKGEIVLLVGPPQDHAPSDADADQMLRDAMQTMKASQAAGQVAKATGLDRKALYARAMEIKTE</sequence>
<dbReference type="Pfam" id="PF23016">
    <property type="entry name" value="RsmI_C"/>
    <property type="match status" value="1"/>
</dbReference>
<evidence type="ECO:0000313" key="10">
    <source>
        <dbReference type="Proteomes" id="UP000448199"/>
    </source>
</evidence>
<comment type="caution">
    <text evidence="9">The sequence shown here is derived from an EMBL/GenBank/DDBJ whole genome shotgun (WGS) entry which is preliminary data.</text>
</comment>
<dbReference type="FunFam" id="3.40.1010.10:FF:000007">
    <property type="entry name" value="Ribosomal RNA small subunit methyltransferase I"/>
    <property type="match status" value="1"/>
</dbReference>
<evidence type="ECO:0000313" key="9">
    <source>
        <dbReference type="EMBL" id="MXO48452.1"/>
    </source>
</evidence>
<gene>
    <name evidence="6 9" type="primary">rsmI</name>
    <name evidence="9" type="ORF">GRI69_09300</name>
</gene>
<comment type="similarity">
    <text evidence="6">Belongs to the methyltransferase superfamily. RsmI family.</text>
</comment>
<dbReference type="Proteomes" id="UP000448199">
    <property type="component" value="Unassembled WGS sequence"/>
</dbReference>
<dbReference type="PANTHER" id="PTHR46111:SF1">
    <property type="entry name" value="RIBOSOMAL RNA SMALL SUBUNIT METHYLTRANSFERASE I"/>
    <property type="match status" value="1"/>
</dbReference>
<reference evidence="9 10" key="1">
    <citation type="submission" date="2019-12" db="EMBL/GenBank/DDBJ databases">
        <title>Genomic-based taxomic classification of the family Erythrobacteraceae.</title>
        <authorList>
            <person name="Xu L."/>
        </authorList>
    </citation>
    <scope>NUCLEOTIDE SEQUENCE [LARGE SCALE GENOMIC DNA]</scope>
    <source>
        <strain evidence="9 10">DSM 17792</strain>
    </source>
</reference>
<dbReference type="SUPFAM" id="SSF53790">
    <property type="entry name" value="Tetrapyrrole methylase"/>
    <property type="match status" value="1"/>
</dbReference>
<dbReference type="InterPro" id="IPR008189">
    <property type="entry name" value="rRNA_ssu_MeTfrase_I"/>
</dbReference>
<dbReference type="EMBL" id="WTYC01000004">
    <property type="protein sequence ID" value="MXO48452.1"/>
    <property type="molecule type" value="Genomic_DNA"/>
</dbReference>
<keyword evidence="4 6" id="KW-0808">Transferase</keyword>
<feature type="domain" description="RsmI HTH" evidence="8">
    <location>
        <begin position="238"/>
        <end position="282"/>
    </location>
</feature>
<comment type="function">
    <text evidence="6">Catalyzes the 2'-O-methylation of the ribose of cytidine 1402 (C1402) in 16S rRNA.</text>
</comment>
<evidence type="ECO:0000256" key="6">
    <source>
        <dbReference type="HAMAP-Rule" id="MF_01877"/>
    </source>
</evidence>
<evidence type="ECO:0000256" key="1">
    <source>
        <dbReference type="ARBA" id="ARBA00022490"/>
    </source>
</evidence>
<dbReference type="Pfam" id="PF00590">
    <property type="entry name" value="TP_methylase"/>
    <property type="match status" value="1"/>
</dbReference>
<dbReference type="AlphaFoldDB" id="A0A844XU00"/>